<protein>
    <recommendedName>
        <fullName evidence="3">SPP1 Gp6-like portal protein</fullName>
    </recommendedName>
</protein>
<accession>A0AAU9C583</accession>
<organism evidence="1 2">
    <name type="scientific">Leptogranulimonas caecicola</name>
    <dbReference type="NCBI Taxonomy" id="2894156"/>
    <lineage>
        <taxon>Bacteria</taxon>
        <taxon>Bacillati</taxon>
        <taxon>Actinomycetota</taxon>
        <taxon>Coriobacteriia</taxon>
        <taxon>Coriobacteriales</taxon>
        <taxon>Kribbibacteriaceae</taxon>
        <taxon>Leptogranulimonas</taxon>
    </lineage>
</organism>
<evidence type="ECO:0000313" key="2">
    <source>
        <dbReference type="Proteomes" id="UP001431186"/>
    </source>
</evidence>
<evidence type="ECO:0008006" key="3">
    <source>
        <dbReference type="Google" id="ProtNLM"/>
    </source>
</evidence>
<reference evidence="1" key="1">
    <citation type="submission" date="2021-11" db="EMBL/GenBank/DDBJ databases">
        <title>Complete genome sequence of Atopobiaceae bacterium TOC12.</title>
        <authorList>
            <person name="Morinaga K."/>
            <person name="Kusada H."/>
            <person name="Tamaki H."/>
        </authorList>
    </citation>
    <scope>NUCLEOTIDE SEQUENCE</scope>
    <source>
        <strain evidence="1">TOC12</strain>
    </source>
</reference>
<dbReference type="RefSeq" id="WP_265591398.1">
    <property type="nucleotide sequence ID" value="NZ_AP025285.1"/>
</dbReference>
<dbReference type="Proteomes" id="UP001431186">
    <property type="component" value="Chromosome"/>
</dbReference>
<dbReference type="InterPro" id="IPR021145">
    <property type="entry name" value="Portal_protein_SPP1_Gp6-like"/>
</dbReference>
<dbReference type="KEGG" id="lcal:ATTO_12600"/>
<proteinExistence type="predicted"/>
<dbReference type="Pfam" id="PF05133">
    <property type="entry name" value="SPP1_portal"/>
    <property type="match status" value="1"/>
</dbReference>
<dbReference type="EMBL" id="AP025285">
    <property type="protein sequence ID" value="BDC91388.1"/>
    <property type="molecule type" value="Genomic_DNA"/>
</dbReference>
<gene>
    <name evidence="1" type="ORF">ATTO_12600</name>
</gene>
<evidence type="ECO:0000313" key="1">
    <source>
        <dbReference type="EMBL" id="BDC91388.1"/>
    </source>
</evidence>
<name>A0AAU9C583_9ACTN</name>
<sequence length="490" mass="53434">MVTEQIDIPQSLASAEGLTFDEGLLVSKLTSIWLEHVASNRRNESFYEGTYPIEPLGIAIDPKKASVFEERVDWARKAVDYIANRSQFDGFSAGDDEAAVSWLRRWSADNDIANAYAGAITSTLTHSCAFATVTTQEHHDPLLRFYPATAAAALWDRRAGRLGAGLVVADMAEIEGQSVPTLVDVFTPTELIELSYKRDGWVAQTTPHRLGRCHMVAIANRPSLRYPFGRSKIGPGMRSLVGEASEVMALMKLAVQFAAAPQTYALGLDPETMETKSPFKSYMDRMWAVSRDENGDVPQFGQLTQLTMEPLLSTMRTLSSMAAADAGVPASTFGVVTDNPSSAEAINAAREDAVIEVTRLNRQASSALADAAHIALAIRDDITFDESLEAYPEVAVKFRPASMPSEASLADSMLKQSQIIEWLADSDVLLKRLGYTDEEIASLEQTKRDYRSRQTMETLSALPEVVQAPGSGIAEEVVAHEDEPPEPAGL</sequence>
<dbReference type="AlphaFoldDB" id="A0AAU9C583"/>
<keyword evidence="2" id="KW-1185">Reference proteome</keyword>